<dbReference type="InterPro" id="IPR006626">
    <property type="entry name" value="PbH1"/>
</dbReference>
<dbReference type="Pfam" id="PF13229">
    <property type="entry name" value="Beta_helix"/>
    <property type="match status" value="1"/>
</dbReference>
<accession>A0ABT7LZP3</accession>
<dbReference type="Gene3D" id="2.160.20.10">
    <property type="entry name" value="Single-stranded right-handed beta-helix, Pectin lyase-like"/>
    <property type="match status" value="1"/>
</dbReference>
<dbReference type="Proteomes" id="UP001230986">
    <property type="component" value="Unassembled WGS sequence"/>
</dbReference>
<dbReference type="InterPro" id="IPR039448">
    <property type="entry name" value="Beta_helix"/>
</dbReference>
<gene>
    <name evidence="2" type="ORF">QQ055_08390</name>
</gene>
<dbReference type="InterPro" id="IPR012334">
    <property type="entry name" value="Pectin_lyas_fold"/>
</dbReference>
<evidence type="ECO:0000313" key="3">
    <source>
        <dbReference type="Proteomes" id="UP001230986"/>
    </source>
</evidence>
<evidence type="ECO:0000313" key="2">
    <source>
        <dbReference type="EMBL" id="MDL5057475.1"/>
    </source>
</evidence>
<dbReference type="InterPro" id="IPR011050">
    <property type="entry name" value="Pectin_lyase_fold/virulence"/>
</dbReference>
<organism evidence="2 3">
    <name type="scientific">Geitlerinema calcuttense NRMC-F 0142</name>
    <dbReference type="NCBI Taxonomy" id="2922238"/>
    <lineage>
        <taxon>Bacteria</taxon>
        <taxon>Bacillati</taxon>
        <taxon>Cyanobacteriota</taxon>
        <taxon>Cyanophyceae</taxon>
        <taxon>Geitlerinematales</taxon>
        <taxon>Geitlerinemataceae</taxon>
        <taxon>Geitlerinema</taxon>
    </lineage>
</organism>
<dbReference type="SMART" id="SM00710">
    <property type="entry name" value="PbH1"/>
    <property type="match status" value="6"/>
</dbReference>
<keyword evidence="3" id="KW-1185">Reference proteome</keyword>
<evidence type="ECO:0000259" key="1">
    <source>
        <dbReference type="Pfam" id="PF13229"/>
    </source>
</evidence>
<comment type="caution">
    <text evidence="2">The sequence shown here is derived from an EMBL/GenBank/DDBJ whole genome shotgun (WGS) entry which is preliminary data.</text>
</comment>
<dbReference type="PANTHER" id="PTHR36453">
    <property type="entry name" value="SECRETED PROTEIN-RELATED"/>
    <property type="match status" value="1"/>
</dbReference>
<protein>
    <submittedName>
        <fullName evidence="2">Right-handed parallel beta-helix repeat-containing protein</fullName>
    </submittedName>
</protein>
<dbReference type="EMBL" id="JASVEJ010000031">
    <property type="protein sequence ID" value="MDL5057475.1"/>
    <property type="molecule type" value="Genomic_DNA"/>
</dbReference>
<name>A0ABT7LZP3_9CYAN</name>
<feature type="domain" description="Right handed beta helix" evidence="1">
    <location>
        <begin position="247"/>
        <end position="325"/>
    </location>
</feature>
<proteinExistence type="predicted"/>
<reference evidence="2 3" key="1">
    <citation type="submission" date="2023-06" db="EMBL/GenBank/DDBJ databases">
        <title>Whole genome sequence of Oscillatoria calcuttensis NRMC-F 0142.</title>
        <authorList>
            <person name="Shakena Fathima T."/>
            <person name="Muralitharan G."/>
            <person name="Thajuddin N."/>
        </authorList>
    </citation>
    <scope>NUCLEOTIDE SEQUENCE [LARGE SCALE GENOMIC DNA]</scope>
    <source>
        <strain evidence="2 3">NRMC-F 0142</strain>
    </source>
</reference>
<sequence>MEFIHKPGDIDPNWRNLRDVSVITLKRWFEIHARIKSVDPVSREVALDAPLTEGGIDCDGQFARYWVENVFEVLRLPGEFYHDRAESRLYYIPRFGDRIDTAEVIAPVLDRLVAVEGNPFGEKVSHVWFENLEFRHSEYRYPEGYQGSVQAAHTLPGAITLRGATNCVFYQCTVAQIAQYGIEFRLGCTRNQVVACHLHDLGGGGVKVNHDRGTASIFHEPAVEVSRKPEHGLLVPEGADPGKLPRQKVTISDCLIHDGGKIYPSAVGIWIGDSAGNRIRHNEIWGMHYSGISCGWMWCFQYGVEAADNLIEGNHIHHLNQSGLLSDLAGIYTLGPQPGSRVLGNLIHDVRTANYGNWGLYHDGSSSLFYDEGNALYRCGYGGFFSNVGKNNLLVRNIFINDQSPDNPAFVVGDDSGLLTLTARENLMVSGAPQVLFHTTWIGHVRFERNIYMNPHGTDFGFVQRSFIGKMFSFEEWNQSAFARDERLAKGRVEGLENGTILVSAGAEFLDEKWRGILARLEKTGPRQGASRPGAFADWPQDMDEPRPVVMAVFEWEREMFKQKRKDYYHTYWECFAEGSTPCKLLLVNRGEIPWEGKVFLKAEKPEQVILGGCTEEIVRLEPGEQRTLHFTGQLAPGADSCLIHAQCAGDEAFFPVGIFLHKTRTKDGA</sequence>
<dbReference type="RefSeq" id="WP_286004549.1">
    <property type="nucleotide sequence ID" value="NZ_JASVEJ010000031.1"/>
</dbReference>
<dbReference type="PANTHER" id="PTHR36453:SF1">
    <property type="entry name" value="RIGHT HANDED BETA HELIX DOMAIN-CONTAINING PROTEIN"/>
    <property type="match status" value="1"/>
</dbReference>
<dbReference type="SUPFAM" id="SSF51126">
    <property type="entry name" value="Pectin lyase-like"/>
    <property type="match status" value="1"/>
</dbReference>